<dbReference type="InterPro" id="IPR051915">
    <property type="entry name" value="Cellulose_Degrad_GH3"/>
</dbReference>
<dbReference type="PANTHER" id="PTHR30620:SF16">
    <property type="entry name" value="LYSOSOMAL BETA GLUCOSIDASE"/>
    <property type="match status" value="1"/>
</dbReference>
<dbReference type="EC" id="3.2.1.21" evidence="3"/>
<dbReference type="Pfam" id="PF14310">
    <property type="entry name" value="Fn3-like"/>
    <property type="match status" value="1"/>
</dbReference>
<keyword evidence="6 7" id="KW-0326">Glycosidase</keyword>
<dbReference type="RefSeq" id="WP_319832448.1">
    <property type="nucleotide sequence ID" value="NZ_CP138858.1"/>
</dbReference>
<dbReference type="Gene3D" id="3.20.20.300">
    <property type="entry name" value="Glycoside hydrolase, family 3, N-terminal domain"/>
    <property type="match status" value="1"/>
</dbReference>
<dbReference type="InterPro" id="IPR036962">
    <property type="entry name" value="Glyco_hydro_3_N_sf"/>
</dbReference>
<evidence type="ECO:0000256" key="2">
    <source>
        <dbReference type="ARBA" id="ARBA00005336"/>
    </source>
</evidence>
<organism evidence="9 10">
    <name type="scientific">Coraliomargarita algicola</name>
    <dbReference type="NCBI Taxonomy" id="3092156"/>
    <lineage>
        <taxon>Bacteria</taxon>
        <taxon>Pseudomonadati</taxon>
        <taxon>Verrucomicrobiota</taxon>
        <taxon>Opitutia</taxon>
        <taxon>Puniceicoccales</taxon>
        <taxon>Coraliomargaritaceae</taxon>
        <taxon>Coraliomargarita</taxon>
    </lineage>
</organism>
<keyword evidence="5 7" id="KW-0378">Hydrolase</keyword>
<protein>
    <recommendedName>
        <fullName evidence="3">beta-glucosidase</fullName>
        <ecNumber evidence="3">3.2.1.21</ecNumber>
    </recommendedName>
</protein>
<accession>A0ABZ0RRJ8</accession>
<dbReference type="PRINTS" id="PR00133">
    <property type="entry name" value="GLHYDRLASE3"/>
</dbReference>
<evidence type="ECO:0000256" key="3">
    <source>
        <dbReference type="ARBA" id="ARBA00012744"/>
    </source>
</evidence>
<dbReference type="SMART" id="SM01217">
    <property type="entry name" value="Fn3_like"/>
    <property type="match status" value="1"/>
</dbReference>
<evidence type="ECO:0000256" key="4">
    <source>
        <dbReference type="ARBA" id="ARBA00022729"/>
    </source>
</evidence>
<dbReference type="InterPro" id="IPR026891">
    <property type="entry name" value="Fn3-like"/>
</dbReference>
<dbReference type="InterPro" id="IPR019800">
    <property type="entry name" value="Glyco_hydro_3_AS"/>
</dbReference>
<dbReference type="Pfam" id="PF01915">
    <property type="entry name" value="Glyco_hydro_3_C"/>
    <property type="match status" value="1"/>
</dbReference>
<dbReference type="Pfam" id="PF00933">
    <property type="entry name" value="Glyco_hydro_3"/>
    <property type="match status" value="1"/>
</dbReference>
<comment type="catalytic activity">
    <reaction evidence="1">
        <text>Hydrolysis of terminal, non-reducing beta-D-glucosyl residues with release of beta-D-glucose.</text>
        <dbReference type="EC" id="3.2.1.21"/>
    </reaction>
</comment>
<feature type="domain" description="Fibronectin type III-like" evidence="8">
    <location>
        <begin position="920"/>
        <end position="990"/>
    </location>
</feature>
<comment type="similarity">
    <text evidence="2 7">Belongs to the glycosyl hydrolase 3 family.</text>
</comment>
<dbReference type="Gene3D" id="2.60.40.10">
    <property type="entry name" value="Immunoglobulins"/>
    <property type="match status" value="1"/>
</dbReference>
<dbReference type="Gene3D" id="3.40.50.1700">
    <property type="entry name" value="Glycoside hydrolase family 3 C-terminal domain"/>
    <property type="match status" value="1"/>
</dbReference>
<dbReference type="InterPro" id="IPR036881">
    <property type="entry name" value="Glyco_hydro_3_C_sf"/>
</dbReference>
<name>A0ABZ0RRJ8_9BACT</name>
<evidence type="ECO:0000259" key="8">
    <source>
        <dbReference type="SMART" id="SM01217"/>
    </source>
</evidence>
<evidence type="ECO:0000313" key="9">
    <source>
        <dbReference type="EMBL" id="WPJ95569.1"/>
    </source>
</evidence>
<evidence type="ECO:0000313" key="10">
    <source>
        <dbReference type="Proteomes" id="UP001324993"/>
    </source>
</evidence>
<evidence type="ECO:0000256" key="5">
    <source>
        <dbReference type="ARBA" id="ARBA00022801"/>
    </source>
</evidence>
<dbReference type="InterPro" id="IPR017853">
    <property type="entry name" value="GH"/>
</dbReference>
<dbReference type="SUPFAM" id="SSF52279">
    <property type="entry name" value="Beta-D-glucan exohydrolase, C-terminal domain"/>
    <property type="match status" value="1"/>
</dbReference>
<dbReference type="SUPFAM" id="SSF51445">
    <property type="entry name" value="(Trans)glycosidases"/>
    <property type="match status" value="1"/>
</dbReference>
<keyword evidence="4" id="KW-0732">Signal</keyword>
<dbReference type="PROSITE" id="PS00775">
    <property type="entry name" value="GLYCOSYL_HYDROL_F3"/>
    <property type="match status" value="1"/>
</dbReference>
<dbReference type="PANTHER" id="PTHR30620">
    <property type="entry name" value="PERIPLASMIC BETA-GLUCOSIDASE-RELATED"/>
    <property type="match status" value="1"/>
</dbReference>
<reference evidence="9 10" key="1">
    <citation type="submission" date="2023-11" db="EMBL/GenBank/DDBJ databases">
        <title>Coraliomargarita sp. nov., isolated from marine algae.</title>
        <authorList>
            <person name="Lee J.K."/>
            <person name="Baek J.H."/>
            <person name="Kim J.M."/>
            <person name="Choi D.G."/>
            <person name="Jeon C.O."/>
        </authorList>
    </citation>
    <scope>NUCLEOTIDE SEQUENCE [LARGE SCALE GENOMIC DNA]</scope>
    <source>
        <strain evidence="9 10">J2-16</strain>
    </source>
</reference>
<dbReference type="InterPro" id="IPR002772">
    <property type="entry name" value="Glyco_hydro_3_C"/>
</dbReference>
<sequence length="1009" mass="110001">MMNSMCRFIRGWQKACFLNRGARVWGFSLLGLMLSGESLLTAQSVETLGPKVVFEEQQTLPAGSQMPGEQYVLFGANAQPGAAEGVDPSMNLIKLSDFEVTAPVLGRPRLLPNVRKPDLAKVRLPGDSQEVVSTGLLNIMGSPDRYSDVASFRIRNPAVTSFTLWVLHGTLPIGKTDQSYSPHLAIRVNGAAATAEVASVLTQVGNTFTQFTITGASRSDSFTLALKAGEGGPYLTVAGLSFSVPPALKSDEESFVEIEREGWLDLNKNGSKDVYEDPSQALDRRVNDLLAQMTMEEKLGQLNQLVMVGGNDGKDANYFPNLRRGEVSSFIWSRDLALRNQFQRIVVQESRLGIPIIFGMDMIHGTRTLFPIALGLSCSFEPELFERSQAVAAREARAAGIDWVFAPMCDLARDPRWGRVVETAGEDPYLSALCNAAQVRGFQGEDPSASDRVAACLKHFVGYSAVTGGRDYNDAEVSEWTLRNMHLPIFHAGIDAGALTVMSSFNTLDGIPTVANRYALTEILRDEWGFDGFVVSDWMAVLEQVSWGYAKDAADAAARAISAGNDMDMKSDSYFPHLASEVRAGRVSLATVDEAVRRVLRVKFQVGLFERPYTEELGYRTDSRPEDLALARECVTKSAVLLKNNGILPLDTAGKKVALIGPVGEDHREILGCWTGFCSWSRETLASGLKAALPEDATLTVVKGCSINSVAGTKTLQDGRIVRDESEAPHDKDLQIEQAVQAALESDVAILALGEPKGWTGENASRMSLSLTGHQQALFDAVAATGKPVVAIIFSGRPLVLPEVWEKSAAVFYAWQPGTEAGNGLADLLVGKASPSARLSMSIPQHVGQVPIFYNHYNTGRPRSGQYRELAEPVAAYWFGYGLTYTSFEYSPVRIVPASEGKPAVAAITLTNTGERTGVEVPQMYIRQMVCHEGARPKQELRGFQRVELAPGASTEVRFELTDEVLGYVDRQGHARVDPGEYLIWIAPQAHQGSPVSFDYENERSQSYD</sequence>
<keyword evidence="10" id="KW-1185">Reference proteome</keyword>
<dbReference type="EMBL" id="CP138858">
    <property type="protein sequence ID" value="WPJ95569.1"/>
    <property type="molecule type" value="Genomic_DNA"/>
</dbReference>
<dbReference type="Proteomes" id="UP001324993">
    <property type="component" value="Chromosome"/>
</dbReference>
<evidence type="ECO:0000256" key="6">
    <source>
        <dbReference type="ARBA" id="ARBA00023295"/>
    </source>
</evidence>
<gene>
    <name evidence="9" type="ORF">SH580_19305</name>
</gene>
<evidence type="ECO:0000256" key="1">
    <source>
        <dbReference type="ARBA" id="ARBA00000448"/>
    </source>
</evidence>
<dbReference type="InterPro" id="IPR013783">
    <property type="entry name" value="Ig-like_fold"/>
</dbReference>
<dbReference type="InterPro" id="IPR001764">
    <property type="entry name" value="Glyco_hydro_3_N"/>
</dbReference>
<evidence type="ECO:0000256" key="7">
    <source>
        <dbReference type="RuleBase" id="RU361161"/>
    </source>
</evidence>
<dbReference type="GO" id="GO:0016787">
    <property type="term" value="F:hydrolase activity"/>
    <property type="evidence" value="ECO:0007669"/>
    <property type="project" value="UniProtKB-KW"/>
</dbReference>
<proteinExistence type="inferred from homology"/>